<keyword evidence="3" id="KW-1185">Reference proteome</keyword>
<dbReference type="Proteomes" id="UP000027002">
    <property type="component" value="Chromosome 3"/>
</dbReference>
<feature type="chain" id="PRO_5034581821" description="Malate dehydrogenase" evidence="1">
    <location>
        <begin position="17"/>
        <end position="261"/>
    </location>
</feature>
<gene>
    <name evidence="2" type="ORF">UV8b_04150</name>
</gene>
<dbReference type="KEGG" id="uvi:66064928"/>
<evidence type="ECO:0000256" key="1">
    <source>
        <dbReference type="SAM" id="SignalP"/>
    </source>
</evidence>
<evidence type="ECO:0008006" key="4">
    <source>
        <dbReference type="Google" id="ProtNLM"/>
    </source>
</evidence>
<evidence type="ECO:0000313" key="2">
    <source>
        <dbReference type="EMBL" id="QUC19909.1"/>
    </source>
</evidence>
<dbReference type="RefSeq" id="XP_042997582.1">
    <property type="nucleotide sequence ID" value="XM_043141648.1"/>
</dbReference>
<dbReference type="Pfam" id="PF11937">
    <property type="entry name" value="DUF3455"/>
    <property type="match status" value="1"/>
</dbReference>
<organism evidence="2 3">
    <name type="scientific">Ustilaginoidea virens</name>
    <name type="common">Rice false smut fungus</name>
    <name type="synonym">Villosiclava virens</name>
    <dbReference type="NCBI Taxonomy" id="1159556"/>
    <lineage>
        <taxon>Eukaryota</taxon>
        <taxon>Fungi</taxon>
        <taxon>Dikarya</taxon>
        <taxon>Ascomycota</taxon>
        <taxon>Pezizomycotina</taxon>
        <taxon>Sordariomycetes</taxon>
        <taxon>Hypocreomycetidae</taxon>
        <taxon>Hypocreales</taxon>
        <taxon>Clavicipitaceae</taxon>
        <taxon>Ustilaginoidea</taxon>
    </lineage>
</organism>
<reference evidence="2" key="1">
    <citation type="submission" date="2020-03" db="EMBL/GenBank/DDBJ databases">
        <title>A mixture of massive structural variations and highly conserved coding sequences in Ustilaginoidea virens genome.</title>
        <authorList>
            <person name="Zhang K."/>
            <person name="Zhao Z."/>
            <person name="Zhang Z."/>
            <person name="Li Y."/>
            <person name="Hsiang T."/>
            <person name="Sun W."/>
        </authorList>
    </citation>
    <scope>NUCLEOTIDE SEQUENCE</scope>
    <source>
        <strain evidence="2">UV-8b</strain>
    </source>
</reference>
<sequence>MRPATVIFALAVSVKAAPTSPHLALEANPVDALDNLSGYFNLVAVKVQAAKTLASAPSCDLSRARMPTLGLNALPSPDRGLTVRHVAVGRGTQNYTCEANNPEASPKAAGAMATLFNATCVAAVYPDILSRIPGMAVHFDLEESEKLGPTGMTKSGVHYFLDSSTPFFNLDTPAQDIGQVHAAKNSSSNAPSTAAVGQLHEKAVAWLRLTSKHGTTGDIKEVYRVDTAGGSAPASCKGMPSRFEVQYAAVYWFWQGSNSSS</sequence>
<keyword evidence="1" id="KW-0732">Signal</keyword>
<protein>
    <recommendedName>
        <fullName evidence="4">Malate dehydrogenase</fullName>
    </recommendedName>
</protein>
<dbReference type="EMBL" id="CP072755">
    <property type="protein sequence ID" value="QUC19909.1"/>
    <property type="molecule type" value="Genomic_DNA"/>
</dbReference>
<dbReference type="GeneID" id="66064928"/>
<dbReference type="OrthoDB" id="1859733at2759"/>
<dbReference type="InterPro" id="IPR021851">
    <property type="entry name" value="DUF3455"/>
</dbReference>
<dbReference type="PANTHER" id="PTHR35567">
    <property type="entry name" value="MALATE DEHYDROGENASE (AFU_ORTHOLOGUE AFUA_2G13800)"/>
    <property type="match status" value="1"/>
</dbReference>
<accession>A0A8E5HQP8</accession>
<dbReference type="AlphaFoldDB" id="A0A8E5HQP8"/>
<name>A0A8E5HQP8_USTVR</name>
<evidence type="ECO:0000313" key="3">
    <source>
        <dbReference type="Proteomes" id="UP000027002"/>
    </source>
</evidence>
<proteinExistence type="predicted"/>
<feature type="signal peptide" evidence="1">
    <location>
        <begin position="1"/>
        <end position="16"/>
    </location>
</feature>
<dbReference type="PANTHER" id="PTHR35567:SF1">
    <property type="entry name" value="CONSERVED FUNGAL PROTEIN (AFU_ORTHOLOGUE AFUA_1G14230)"/>
    <property type="match status" value="1"/>
</dbReference>